<evidence type="ECO:0000313" key="2">
    <source>
        <dbReference type="EMBL" id="GMT36697.1"/>
    </source>
</evidence>
<protein>
    <submittedName>
        <fullName evidence="2">Uncharacterized protein</fullName>
    </submittedName>
</protein>
<evidence type="ECO:0000256" key="1">
    <source>
        <dbReference type="SAM" id="Phobius"/>
    </source>
</evidence>
<organism evidence="2 3">
    <name type="scientific">Pristionchus fissidentatus</name>
    <dbReference type="NCBI Taxonomy" id="1538716"/>
    <lineage>
        <taxon>Eukaryota</taxon>
        <taxon>Metazoa</taxon>
        <taxon>Ecdysozoa</taxon>
        <taxon>Nematoda</taxon>
        <taxon>Chromadorea</taxon>
        <taxon>Rhabditida</taxon>
        <taxon>Rhabditina</taxon>
        <taxon>Diplogasteromorpha</taxon>
        <taxon>Diplogasteroidea</taxon>
        <taxon>Neodiplogasteridae</taxon>
        <taxon>Pristionchus</taxon>
    </lineage>
</organism>
<keyword evidence="1" id="KW-1133">Transmembrane helix</keyword>
<dbReference type="Proteomes" id="UP001432322">
    <property type="component" value="Unassembled WGS sequence"/>
</dbReference>
<gene>
    <name evidence="2" type="ORF">PFISCL1PPCAC_27994</name>
</gene>
<proteinExistence type="predicted"/>
<accession>A0AAV5WX10</accession>
<dbReference type="EMBL" id="BTSY01000007">
    <property type="protein sequence ID" value="GMT36697.1"/>
    <property type="molecule type" value="Genomic_DNA"/>
</dbReference>
<keyword evidence="1" id="KW-0472">Membrane</keyword>
<comment type="caution">
    <text evidence="2">The sequence shown here is derived from an EMBL/GenBank/DDBJ whole genome shotgun (WGS) entry which is preliminary data.</text>
</comment>
<keyword evidence="1" id="KW-0812">Transmembrane</keyword>
<name>A0AAV5WX10_9BILA</name>
<sequence length="134" mass="15460">MGIFLFRFLLVYILYFFITICFFLRILIFVLLFLIFILRFLFSFLHLHIFLCTFHVSTSLLFDPITIVSHGGVAADRISFNDVLVFLSERNYSHLVPGAIDTLKHERTARVTLKCAETLPSSTNYFIDIAPSAT</sequence>
<dbReference type="AlphaFoldDB" id="A0AAV5WX10"/>
<reference evidence="2" key="1">
    <citation type="submission" date="2023-10" db="EMBL/GenBank/DDBJ databases">
        <title>Genome assembly of Pristionchus species.</title>
        <authorList>
            <person name="Yoshida K."/>
            <person name="Sommer R.J."/>
        </authorList>
    </citation>
    <scope>NUCLEOTIDE SEQUENCE</scope>
    <source>
        <strain evidence="2">RS5133</strain>
    </source>
</reference>
<feature type="transmembrane region" description="Helical" evidence="1">
    <location>
        <begin position="12"/>
        <end position="38"/>
    </location>
</feature>
<keyword evidence="3" id="KW-1185">Reference proteome</keyword>
<evidence type="ECO:0000313" key="3">
    <source>
        <dbReference type="Proteomes" id="UP001432322"/>
    </source>
</evidence>